<evidence type="ECO:0000313" key="2">
    <source>
        <dbReference type="EMBL" id="KAJ8897162.1"/>
    </source>
</evidence>
<protein>
    <submittedName>
        <fullName evidence="2">Uncharacterized protein</fullName>
    </submittedName>
</protein>
<feature type="region of interest" description="Disordered" evidence="1">
    <location>
        <begin position="902"/>
        <end position="921"/>
    </location>
</feature>
<feature type="compositionally biased region" description="Gly residues" evidence="1">
    <location>
        <begin position="441"/>
        <end position="450"/>
    </location>
</feature>
<accession>A0ABQ9IKJ1</accession>
<evidence type="ECO:0000313" key="3">
    <source>
        <dbReference type="Proteomes" id="UP001159363"/>
    </source>
</evidence>
<comment type="caution">
    <text evidence="2">The sequence shown here is derived from an EMBL/GenBank/DDBJ whole genome shotgun (WGS) entry which is preliminary data.</text>
</comment>
<evidence type="ECO:0000256" key="1">
    <source>
        <dbReference type="SAM" id="MobiDB-lite"/>
    </source>
</evidence>
<sequence length="1070" mass="116660">MRGGGTGITIHRRALGNEWEKRIHTGRRVGGLERIHTGRGRDGWVTWGFSHRSDKLWDFFSLSPKPRKSITSEGCHGNALTKRVLTLACHDASSYSYTECDKRGESKGSGSHGDVWKLPHHEVCFALAEQRTAYSYFGQLEAKSTNHSGSVSLTDCWGHGGSAISTLASHQGEPGSIPGRVTGFSQVATVPDDAVGGRVVSGYLPFPPLPHSGAAPYSPQSPSSALKTSLFRAAQILTVSNQDVVVARRLCTVYIGRGFTAILHVVPTEATMKGNVANAACLAFHTARKRANGGMALRSLSAVHQPSPGASRRTSQTARRDLASHCPNTCPTDSMVSCIDVSQDRRSSFENHYKRRMDTIYTLESNQNDSRTKRAYRYGRWTAQHSVQTCIRSNMYWTNLNEGSGPKIHFLRHNGVVRGVGQNSSRLPKKAALGAARAGDDGGGGGGGGQTAVEASPWRAALSAATSCLGRLCAPSPASSESPMLPQQTGPGPSPGSSSSCEDSCKPPAKNCYRLVLLGSSRVGKTSIVSRYRYFLPLQPLELPSRRHVIDSKTARKFSALHAEAMRELIHMSRWLMYFRAHRFQAVSRWHGQEPAAMLDSVISTIWNDAGSNCQTLGRQTDALDYSSIAACTGTTVYKNATSELEICCVGGTGARTRDPPTTGRPPYPLAMKSNIDAIYSGHGLNDTIDFFEWVSYSSVAIEDFVKVSLLPFKVKSASQLHLALMSPVCKDQSDPVSLPSQAQKCIPSASGVVTGEVKVVRSASQVHSRYKVHLTCISHHQSVRIKGWPEGVSNKSRVWRENASKESVKAINQQHTSGEGGGWRGLCHPVILQKVHLNCMNCPEVKQPDLAEKCVEDWCFSVSSPERSTVDGKRRELPAMVRAPPKTVTSGYAVSGNLVKRPEGERKATATRRRERSAVSPPYTPTYRAAEWWRAAHGQPLPSGCPVRCASIGLLARRRESAHYLVRMCRRPRWCSGQTTLLPDRQTGFDPRSRIFACGDRVERCRWSGGFVGEFPFPPRLHSDIAPYSSRFTVIGSQALDDFALAEEGGSMTPSCMFPRCYSVEGGDA</sequence>
<reference evidence="2 3" key="1">
    <citation type="submission" date="2023-02" db="EMBL/GenBank/DDBJ databases">
        <title>LHISI_Scaffold_Assembly.</title>
        <authorList>
            <person name="Stuart O.P."/>
            <person name="Cleave R."/>
            <person name="Magrath M.J.L."/>
            <person name="Mikheyev A.S."/>
        </authorList>
    </citation>
    <scope>NUCLEOTIDE SEQUENCE [LARGE SCALE GENOMIC DNA]</scope>
    <source>
        <strain evidence="2">Daus_M_001</strain>
        <tissue evidence="2">Leg muscle</tissue>
    </source>
</reference>
<feature type="region of interest" description="Disordered" evidence="1">
    <location>
        <begin position="476"/>
        <end position="503"/>
    </location>
</feature>
<gene>
    <name evidence="2" type="ORF">PR048_002508</name>
</gene>
<proteinExistence type="predicted"/>
<organism evidence="2 3">
    <name type="scientific">Dryococelus australis</name>
    <dbReference type="NCBI Taxonomy" id="614101"/>
    <lineage>
        <taxon>Eukaryota</taxon>
        <taxon>Metazoa</taxon>
        <taxon>Ecdysozoa</taxon>
        <taxon>Arthropoda</taxon>
        <taxon>Hexapoda</taxon>
        <taxon>Insecta</taxon>
        <taxon>Pterygota</taxon>
        <taxon>Neoptera</taxon>
        <taxon>Polyneoptera</taxon>
        <taxon>Phasmatodea</taxon>
        <taxon>Verophasmatodea</taxon>
        <taxon>Anareolatae</taxon>
        <taxon>Phasmatidae</taxon>
        <taxon>Eurycanthinae</taxon>
        <taxon>Dryococelus</taxon>
    </lineage>
</organism>
<feature type="compositionally biased region" description="Polar residues" evidence="1">
    <location>
        <begin position="477"/>
        <end position="489"/>
    </location>
</feature>
<feature type="region of interest" description="Disordered" evidence="1">
    <location>
        <begin position="421"/>
        <end position="453"/>
    </location>
</feature>
<keyword evidence="3" id="KW-1185">Reference proteome</keyword>
<feature type="region of interest" description="Disordered" evidence="1">
    <location>
        <begin position="302"/>
        <end position="321"/>
    </location>
</feature>
<dbReference type="Proteomes" id="UP001159363">
    <property type="component" value="Chromosome 1"/>
</dbReference>
<dbReference type="EMBL" id="JARBHB010000001">
    <property type="protein sequence ID" value="KAJ8897162.1"/>
    <property type="molecule type" value="Genomic_DNA"/>
</dbReference>
<name>A0ABQ9IKJ1_9NEOP</name>